<dbReference type="EMBL" id="CAJVPL010000278">
    <property type="protein sequence ID" value="CAG8477806.1"/>
    <property type="molecule type" value="Genomic_DNA"/>
</dbReference>
<organism evidence="2 3">
    <name type="scientific">Ambispora gerdemannii</name>
    <dbReference type="NCBI Taxonomy" id="144530"/>
    <lineage>
        <taxon>Eukaryota</taxon>
        <taxon>Fungi</taxon>
        <taxon>Fungi incertae sedis</taxon>
        <taxon>Mucoromycota</taxon>
        <taxon>Glomeromycotina</taxon>
        <taxon>Glomeromycetes</taxon>
        <taxon>Archaeosporales</taxon>
        <taxon>Ambisporaceae</taxon>
        <taxon>Ambispora</taxon>
    </lineage>
</organism>
<reference evidence="2" key="1">
    <citation type="submission" date="2021-06" db="EMBL/GenBank/DDBJ databases">
        <authorList>
            <person name="Kallberg Y."/>
            <person name="Tangrot J."/>
            <person name="Rosling A."/>
        </authorList>
    </citation>
    <scope>NUCLEOTIDE SEQUENCE</scope>
    <source>
        <strain evidence="2">MT106</strain>
    </source>
</reference>
<dbReference type="Pfam" id="PF10175">
    <property type="entry name" value="MPP6"/>
    <property type="match status" value="1"/>
</dbReference>
<feature type="compositionally biased region" description="Basic residues" evidence="1">
    <location>
        <begin position="238"/>
        <end position="247"/>
    </location>
</feature>
<feature type="region of interest" description="Disordered" evidence="1">
    <location>
        <begin position="1"/>
        <end position="37"/>
    </location>
</feature>
<dbReference type="OrthoDB" id="20403at2759"/>
<feature type="compositionally biased region" description="Basic and acidic residues" evidence="1">
    <location>
        <begin position="22"/>
        <end position="37"/>
    </location>
</feature>
<keyword evidence="3" id="KW-1185">Reference proteome</keyword>
<feature type="compositionally biased region" description="Polar residues" evidence="1">
    <location>
        <begin position="1"/>
        <end position="12"/>
    </location>
</feature>
<protein>
    <submittedName>
        <fullName evidence="2">9558_t:CDS:1</fullName>
    </submittedName>
</protein>
<feature type="region of interest" description="Disordered" evidence="1">
    <location>
        <begin position="228"/>
        <end position="259"/>
    </location>
</feature>
<feature type="compositionally biased region" description="Basic and acidic residues" evidence="1">
    <location>
        <begin position="248"/>
        <end position="259"/>
    </location>
</feature>
<evidence type="ECO:0000256" key="1">
    <source>
        <dbReference type="SAM" id="MobiDB-lite"/>
    </source>
</evidence>
<name>A0A9N8W8X3_9GLOM</name>
<evidence type="ECO:0000313" key="3">
    <source>
        <dbReference type="Proteomes" id="UP000789831"/>
    </source>
</evidence>
<dbReference type="AlphaFoldDB" id="A0A9N8W8X3"/>
<sequence length="259" mass="30153">MENSNKQLSSKIKNLKFMQRTRSKEEREKEEQAERKAISEAHWVIETEETAAWKPKFEVEYEPSYLPFIESSISLRRKFVSKSATPDLNNISDSDNDIIRSINKITIEQDSPTTFRNSRQMTKEERAISLEKALHERHLALEKIRSNRQLKPQNKLTLNNSLSSSSISTPNSRKKRRYHDIISPNEFGNDGYLDTHTRHEVDGSLPKNKNRDLVSDFLSEQKSVLSDKVTVAGEEKSKKKRPRNRKGKEKEPLFLKPEE</sequence>
<evidence type="ECO:0000313" key="2">
    <source>
        <dbReference type="EMBL" id="CAG8477806.1"/>
    </source>
</evidence>
<dbReference type="Proteomes" id="UP000789831">
    <property type="component" value="Unassembled WGS sequence"/>
</dbReference>
<feature type="compositionally biased region" description="Low complexity" evidence="1">
    <location>
        <begin position="156"/>
        <end position="171"/>
    </location>
</feature>
<accession>A0A9N8W8X3</accession>
<feature type="region of interest" description="Disordered" evidence="1">
    <location>
        <begin position="152"/>
        <end position="183"/>
    </location>
</feature>
<gene>
    <name evidence="2" type="ORF">AGERDE_LOCUS3073</name>
</gene>
<comment type="caution">
    <text evidence="2">The sequence shown here is derived from an EMBL/GenBank/DDBJ whole genome shotgun (WGS) entry which is preliminary data.</text>
</comment>
<proteinExistence type="predicted"/>